<dbReference type="EMBL" id="LNJB01000050">
    <property type="protein sequence ID" value="KYC52218.1"/>
    <property type="molecule type" value="Genomic_DNA"/>
</dbReference>
<accession>A0A150JCI0</accession>
<comment type="caution">
    <text evidence="3">The sequence shown here is derived from an EMBL/GenBank/DDBJ whole genome shotgun (WGS) entry which is preliminary data.</text>
</comment>
<dbReference type="CDD" id="cd01026">
    <property type="entry name" value="TOPRIM_OLD"/>
    <property type="match status" value="1"/>
</dbReference>
<sequence length="613" mass="70182">MRIRKLRIHNYRSISELDMECLSMVTLLGPNNHGKSNVLAAIEFCLTTSNKPTEQDFFIGRSNEDNNLWVELTFNGLTEQERNTFKKYVLSDETICIRKTAQLINSEVVISYNGYVEEPKEEWLRSDKAGEYASKEKLDAIPLKDIVSLSGRLTKKDIEEAQQKYIENHQDDLQFLRRLEEGPLLGSKNVAAGILPDFYLIPAVRDLTDEIKVKTTTTFGRLLNRAIQEMAKRNPVFIAASNQLKDVVNNLNNRSNKEGGNEIANIEKSIEEELSSWDVKVNIEVTPPELERLFELGTDIQVNDGVKTPIDHKGNGLQRAMMFAFLRVWSKVLHSEEKNDDNEPAPRKQSQTIIFAIEEPELFLHPQAQRKLARVLRDISETKEHQVFICTHSTNFVDLEHYKEIAIIAKDSPAGSSHVRQCITDLFEGTDNDDRKKRFHMAHWINPDRGEMFFAKKVIFVEGDTEKCILPFLAEKLDIFDHDISIIDCGSKHNLPLYIVIANAFNIPYLVIHDEDPLPNPIPDDWNEDKKNEKKRTFALNTEIRNLVKSDLGEVEVLAPEFEGVSGISKREGQKKGKALAALDFFENADESEIPHRLKELVEKVYDKKNVKI</sequence>
<evidence type="ECO:0000313" key="3">
    <source>
        <dbReference type="EMBL" id="KYC52218.1"/>
    </source>
</evidence>
<name>A0A150J500_9EURY</name>
<dbReference type="Gene3D" id="3.40.50.300">
    <property type="entry name" value="P-loop containing nucleotide triphosphate hydrolases"/>
    <property type="match status" value="1"/>
</dbReference>
<dbReference type="InterPro" id="IPR027417">
    <property type="entry name" value="P-loop_NTPase"/>
</dbReference>
<evidence type="ECO:0000259" key="1">
    <source>
        <dbReference type="Pfam" id="PF13175"/>
    </source>
</evidence>
<evidence type="ECO:0000313" key="4">
    <source>
        <dbReference type="Proteomes" id="UP000092420"/>
    </source>
</evidence>
<dbReference type="PANTHER" id="PTHR43581:SF4">
    <property type="entry name" value="ATP_GTP PHOSPHATASE"/>
    <property type="match status" value="1"/>
</dbReference>
<accession>A0A150J500</accession>
<dbReference type="Proteomes" id="UP000092420">
    <property type="component" value="Unassembled WGS sequence"/>
</dbReference>
<organism evidence="3 4">
    <name type="scientific">Candidatus Methanofastidiosum methylothiophilum</name>
    <dbReference type="NCBI Taxonomy" id="1705564"/>
    <lineage>
        <taxon>Archaea</taxon>
        <taxon>Methanobacteriati</taxon>
        <taxon>Methanobacteriota</taxon>
        <taxon>Stenosarchaea group</taxon>
        <taxon>Candidatus Methanofastidiosia</taxon>
        <taxon>Candidatus Methanofastidiosales</taxon>
        <taxon>Candidatus Methanofastidiosaceae</taxon>
        <taxon>Candidatus Methanofastidiosum</taxon>
    </lineage>
</organism>
<feature type="domain" description="Endonuclease GajA/Old nuclease/RecF-like AAA" evidence="1">
    <location>
        <begin position="1"/>
        <end position="397"/>
    </location>
</feature>
<evidence type="ECO:0000259" key="2">
    <source>
        <dbReference type="Pfam" id="PF20469"/>
    </source>
</evidence>
<dbReference type="AlphaFoldDB" id="A0A150J500"/>
<dbReference type="InterPro" id="IPR041685">
    <property type="entry name" value="AAA_GajA/Old/RecF-like"/>
</dbReference>
<dbReference type="Pfam" id="PF20469">
    <property type="entry name" value="OLD-like_TOPRIM"/>
    <property type="match status" value="1"/>
</dbReference>
<reference evidence="3 4" key="1">
    <citation type="journal article" date="2016" name="ISME J.">
        <title>Chasing the elusive Euryarchaeota class WSA2: genomes reveal a uniquely fastidious methyl-reducing methanogen.</title>
        <authorList>
            <person name="Nobu M.K."/>
            <person name="Narihiro T."/>
            <person name="Kuroda K."/>
            <person name="Mei R."/>
            <person name="Liu W.T."/>
        </authorList>
    </citation>
    <scope>NUCLEOTIDE SEQUENCE [LARGE SCALE GENOMIC DNA]</scope>
    <source>
        <strain evidence="3">ADurb1013_Bin02101</strain>
    </source>
</reference>
<proteinExistence type="predicted"/>
<dbReference type="InterPro" id="IPR051396">
    <property type="entry name" value="Bact_Antivir_Def_Nuclease"/>
</dbReference>
<dbReference type="InterPro" id="IPR034139">
    <property type="entry name" value="TOPRIM_OLD"/>
</dbReference>
<feature type="domain" description="OLD protein-like TOPRIM" evidence="2">
    <location>
        <begin position="453"/>
        <end position="516"/>
    </location>
</feature>
<dbReference type="SUPFAM" id="SSF52540">
    <property type="entry name" value="P-loop containing nucleoside triphosphate hydrolases"/>
    <property type="match status" value="1"/>
</dbReference>
<dbReference type="PANTHER" id="PTHR43581">
    <property type="entry name" value="ATP/GTP PHOSPHATASE"/>
    <property type="match status" value="1"/>
</dbReference>
<gene>
    <name evidence="3" type="ORF">AN188_01602</name>
</gene>
<dbReference type="Pfam" id="PF13175">
    <property type="entry name" value="AAA_15"/>
    <property type="match status" value="1"/>
</dbReference>
<protein>
    <submittedName>
        <fullName evidence="3">Recombination protein F</fullName>
    </submittedName>
</protein>